<evidence type="ECO:0000313" key="3">
    <source>
        <dbReference type="Proteomes" id="UP000037035"/>
    </source>
</evidence>
<evidence type="ECO:0000313" key="2">
    <source>
        <dbReference type="EMBL" id="KNZ59466.1"/>
    </source>
</evidence>
<dbReference type="VEuPathDB" id="FungiDB:VP01_1726g3"/>
<sequence length="466" mass="50911">MGTHLGGSWRVLGRCVVLKGFLGFLGALRGSWRSWGALGGLWGLWRVNGKVVGWLGLLVAPGRPGASGSPGGLLGGEGDWLGPLAALRVPGVLLGAFRGLGGSLGCCWALCGPWWGSGTFSKVLGVDQGAGRVRGKGQGAANLSTSSGVGSSGCSRATQGWEGSRSPGQAVEVSGGQWWGGRVLYVRLLTGGCTKLQRLEIIPPVGTWQPRGGYRIITILHSHIKRGDASLMKRTKSINSKSVFQSNTVTSATNPSFNPTSSIPSRKSNMQLKMEIIEKDVDSLTNKLEKEYFIKKKCNILMKMSKLEKEEKRVDEPLDCHHQSDLNILPLKTPVIDEEQTCFKKVGFLETTSNIPFSCIFSLNLVLMSHHHVEKKALATKKNKKNHEQISPKIKMIFGVINKLMRKNFSNKELESRTKTTAAIIIGITTFQWRSNKSCKRMKKKGERDFLEGQERTKEQIGGPEK</sequence>
<feature type="compositionally biased region" description="Basic and acidic residues" evidence="1">
    <location>
        <begin position="446"/>
        <end position="466"/>
    </location>
</feature>
<comment type="caution">
    <text evidence="2">The sequence shown here is derived from an EMBL/GenBank/DDBJ whole genome shotgun (WGS) entry which is preliminary data.</text>
</comment>
<dbReference type="Proteomes" id="UP000037035">
    <property type="component" value="Unassembled WGS sequence"/>
</dbReference>
<protein>
    <submittedName>
        <fullName evidence="2">Uncharacterized protein</fullName>
    </submittedName>
</protein>
<dbReference type="EMBL" id="LAVV01006533">
    <property type="protein sequence ID" value="KNZ59466.1"/>
    <property type="molecule type" value="Genomic_DNA"/>
</dbReference>
<accession>A0A0L6VFA5</accession>
<dbReference type="AlphaFoldDB" id="A0A0L6VFA5"/>
<gene>
    <name evidence="2" type="ORF">VP01_1726g3</name>
</gene>
<organism evidence="2 3">
    <name type="scientific">Puccinia sorghi</name>
    <dbReference type="NCBI Taxonomy" id="27349"/>
    <lineage>
        <taxon>Eukaryota</taxon>
        <taxon>Fungi</taxon>
        <taxon>Dikarya</taxon>
        <taxon>Basidiomycota</taxon>
        <taxon>Pucciniomycotina</taxon>
        <taxon>Pucciniomycetes</taxon>
        <taxon>Pucciniales</taxon>
        <taxon>Pucciniaceae</taxon>
        <taxon>Puccinia</taxon>
    </lineage>
</organism>
<proteinExistence type="predicted"/>
<feature type="region of interest" description="Disordered" evidence="1">
    <location>
        <begin position="137"/>
        <end position="168"/>
    </location>
</feature>
<reference evidence="2 3" key="1">
    <citation type="submission" date="2015-08" db="EMBL/GenBank/DDBJ databases">
        <title>Next Generation Sequencing and Analysis of the Genome of Puccinia sorghi L Schw, the Causal Agent of Maize Common Rust.</title>
        <authorList>
            <person name="Rochi L."/>
            <person name="Burguener G."/>
            <person name="Darino M."/>
            <person name="Turjanski A."/>
            <person name="Kreff E."/>
            <person name="Dieguez M.J."/>
            <person name="Sacco F."/>
        </authorList>
    </citation>
    <scope>NUCLEOTIDE SEQUENCE [LARGE SCALE GENOMIC DNA]</scope>
    <source>
        <strain evidence="2 3">RO10H11247</strain>
    </source>
</reference>
<name>A0A0L6VFA5_9BASI</name>
<feature type="compositionally biased region" description="Low complexity" evidence="1">
    <location>
        <begin position="144"/>
        <end position="155"/>
    </location>
</feature>
<evidence type="ECO:0000256" key="1">
    <source>
        <dbReference type="SAM" id="MobiDB-lite"/>
    </source>
</evidence>
<feature type="region of interest" description="Disordered" evidence="1">
    <location>
        <begin position="444"/>
        <end position="466"/>
    </location>
</feature>
<keyword evidence="3" id="KW-1185">Reference proteome</keyword>